<evidence type="ECO:0000313" key="2">
    <source>
        <dbReference type="EMBL" id="TNN72658.1"/>
    </source>
</evidence>
<feature type="region of interest" description="Disordered" evidence="1">
    <location>
        <begin position="1"/>
        <end position="23"/>
    </location>
</feature>
<reference evidence="2 3" key="1">
    <citation type="submission" date="2019-03" db="EMBL/GenBank/DDBJ databases">
        <title>First draft genome of Liparis tanakae, snailfish: a comprehensive survey of snailfish specific genes.</title>
        <authorList>
            <person name="Kim W."/>
            <person name="Song I."/>
            <person name="Jeong J.-H."/>
            <person name="Kim D."/>
            <person name="Kim S."/>
            <person name="Ryu S."/>
            <person name="Song J.Y."/>
            <person name="Lee S.K."/>
        </authorList>
    </citation>
    <scope>NUCLEOTIDE SEQUENCE [LARGE SCALE GENOMIC DNA]</scope>
    <source>
        <tissue evidence="2">Muscle</tissue>
    </source>
</reference>
<evidence type="ECO:0000256" key="1">
    <source>
        <dbReference type="SAM" id="MobiDB-lite"/>
    </source>
</evidence>
<dbReference type="EMBL" id="SRLO01000134">
    <property type="protein sequence ID" value="TNN72658.1"/>
    <property type="molecule type" value="Genomic_DNA"/>
</dbReference>
<dbReference type="AlphaFoldDB" id="A0A4Z2I3Y6"/>
<protein>
    <submittedName>
        <fullName evidence="2">Uncharacterized protein</fullName>
    </submittedName>
</protein>
<proteinExistence type="predicted"/>
<dbReference type="Proteomes" id="UP000314294">
    <property type="component" value="Unassembled WGS sequence"/>
</dbReference>
<sequence>MPHLEAEPVEQHQHTGPGPNLPGSLSLPVCGGLCLGPATNAGPYRPPSSAHLLKRSLIPQITCGGQGPIQSCSATSQELDSIFKVEKCRHCNVLSSPSVWPTLLYLLSPETLRASRALWP</sequence>
<gene>
    <name evidence="2" type="ORF">EYF80_017107</name>
</gene>
<evidence type="ECO:0000313" key="3">
    <source>
        <dbReference type="Proteomes" id="UP000314294"/>
    </source>
</evidence>
<feature type="compositionally biased region" description="Basic and acidic residues" evidence="1">
    <location>
        <begin position="1"/>
        <end position="13"/>
    </location>
</feature>
<name>A0A4Z2I3Y6_9TELE</name>
<keyword evidence="3" id="KW-1185">Reference proteome</keyword>
<organism evidence="2 3">
    <name type="scientific">Liparis tanakae</name>
    <name type="common">Tanaka's snailfish</name>
    <dbReference type="NCBI Taxonomy" id="230148"/>
    <lineage>
        <taxon>Eukaryota</taxon>
        <taxon>Metazoa</taxon>
        <taxon>Chordata</taxon>
        <taxon>Craniata</taxon>
        <taxon>Vertebrata</taxon>
        <taxon>Euteleostomi</taxon>
        <taxon>Actinopterygii</taxon>
        <taxon>Neopterygii</taxon>
        <taxon>Teleostei</taxon>
        <taxon>Neoteleostei</taxon>
        <taxon>Acanthomorphata</taxon>
        <taxon>Eupercaria</taxon>
        <taxon>Perciformes</taxon>
        <taxon>Cottioidei</taxon>
        <taxon>Cottales</taxon>
        <taxon>Liparidae</taxon>
        <taxon>Liparis</taxon>
    </lineage>
</organism>
<comment type="caution">
    <text evidence="2">The sequence shown here is derived from an EMBL/GenBank/DDBJ whole genome shotgun (WGS) entry which is preliminary data.</text>
</comment>
<accession>A0A4Z2I3Y6</accession>